<dbReference type="OrthoDB" id="6358449at2759"/>
<keyword evidence="12" id="KW-1185">Reference proteome</keyword>
<dbReference type="InterPro" id="IPR001356">
    <property type="entry name" value="HD"/>
</dbReference>
<organism evidence="11 12">
    <name type="scientific">Amphibalanus amphitrite</name>
    <name type="common">Striped barnacle</name>
    <name type="synonym">Balanus amphitrite</name>
    <dbReference type="NCBI Taxonomy" id="1232801"/>
    <lineage>
        <taxon>Eukaryota</taxon>
        <taxon>Metazoa</taxon>
        <taxon>Ecdysozoa</taxon>
        <taxon>Arthropoda</taxon>
        <taxon>Crustacea</taxon>
        <taxon>Multicrustacea</taxon>
        <taxon>Cirripedia</taxon>
        <taxon>Thoracica</taxon>
        <taxon>Thoracicalcarea</taxon>
        <taxon>Balanomorpha</taxon>
        <taxon>Balanoidea</taxon>
        <taxon>Balanidae</taxon>
        <taxon>Amphibalaninae</taxon>
        <taxon>Amphibalanus</taxon>
    </lineage>
</organism>
<feature type="compositionally biased region" description="Low complexity" evidence="8">
    <location>
        <begin position="381"/>
        <end position="395"/>
    </location>
</feature>
<dbReference type="InterPro" id="IPR000327">
    <property type="entry name" value="POU_dom"/>
</dbReference>
<dbReference type="EMBL" id="VIIS01000689">
    <property type="protein sequence ID" value="KAF0306121.1"/>
    <property type="molecule type" value="Genomic_DNA"/>
</dbReference>
<feature type="domain" description="Homeobox" evidence="9">
    <location>
        <begin position="227"/>
        <end position="287"/>
    </location>
</feature>
<gene>
    <name evidence="11" type="primary">SGF3_2</name>
    <name evidence="11" type="ORF">FJT64_022325</name>
</gene>
<feature type="compositionally biased region" description="Low complexity" evidence="8">
    <location>
        <begin position="314"/>
        <end position="343"/>
    </location>
</feature>
<protein>
    <recommendedName>
        <fullName evidence="7">POU domain protein</fullName>
    </recommendedName>
</protein>
<dbReference type="Gene3D" id="1.10.260.40">
    <property type="entry name" value="lambda repressor-like DNA-binding domains"/>
    <property type="match status" value="1"/>
</dbReference>
<evidence type="ECO:0000256" key="4">
    <source>
        <dbReference type="ARBA" id="ARBA00023242"/>
    </source>
</evidence>
<dbReference type="PROSITE" id="PS00465">
    <property type="entry name" value="POU_2"/>
    <property type="match status" value="1"/>
</dbReference>
<evidence type="ECO:0000256" key="2">
    <source>
        <dbReference type="ARBA" id="ARBA00023125"/>
    </source>
</evidence>
<dbReference type="Pfam" id="PF00157">
    <property type="entry name" value="Pou"/>
    <property type="match status" value="1"/>
</dbReference>
<evidence type="ECO:0000313" key="12">
    <source>
        <dbReference type="Proteomes" id="UP000440578"/>
    </source>
</evidence>
<feature type="domain" description="POU-specific" evidence="10">
    <location>
        <begin position="137"/>
        <end position="211"/>
    </location>
</feature>
<dbReference type="InterPro" id="IPR017970">
    <property type="entry name" value="Homeobox_CS"/>
</dbReference>
<dbReference type="Pfam" id="PF00046">
    <property type="entry name" value="Homeodomain"/>
    <property type="match status" value="1"/>
</dbReference>
<evidence type="ECO:0000256" key="6">
    <source>
        <dbReference type="RuleBase" id="RU000682"/>
    </source>
</evidence>
<evidence type="ECO:0000256" key="5">
    <source>
        <dbReference type="PROSITE-ProRule" id="PRU00108"/>
    </source>
</evidence>
<evidence type="ECO:0000256" key="1">
    <source>
        <dbReference type="ARBA" id="ARBA00004123"/>
    </source>
</evidence>
<feature type="compositionally biased region" description="Pro residues" evidence="8">
    <location>
        <begin position="347"/>
        <end position="359"/>
    </location>
</feature>
<evidence type="ECO:0000259" key="10">
    <source>
        <dbReference type="PROSITE" id="PS51179"/>
    </source>
</evidence>
<keyword evidence="3 5" id="KW-0371">Homeobox</keyword>
<dbReference type="Gene3D" id="1.10.10.60">
    <property type="entry name" value="Homeodomain-like"/>
    <property type="match status" value="1"/>
</dbReference>
<evidence type="ECO:0000313" key="11">
    <source>
        <dbReference type="EMBL" id="KAF0306121.1"/>
    </source>
</evidence>
<dbReference type="PANTHER" id="PTHR11636:SF89">
    <property type="entry name" value="POU DOMAIN PROTEIN 2, ISOFORM B-RELATED"/>
    <property type="match status" value="1"/>
</dbReference>
<dbReference type="PROSITE" id="PS50071">
    <property type="entry name" value="HOMEOBOX_2"/>
    <property type="match status" value="1"/>
</dbReference>
<reference evidence="11 12" key="1">
    <citation type="submission" date="2019-07" db="EMBL/GenBank/DDBJ databases">
        <title>Draft genome assembly of a fouling barnacle, Amphibalanus amphitrite (Darwin, 1854): The first reference genome for Thecostraca.</title>
        <authorList>
            <person name="Kim W."/>
        </authorList>
    </citation>
    <scope>NUCLEOTIDE SEQUENCE [LARGE SCALE GENOMIC DNA]</scope>
    <source>
        <strain evidence="11">SNU_AA5</strain>
        <tissue evidence="11">Soma without cirri and trophi</tissue>
    </source>
</reference>
<dbReference type="Proteomes" id="UP000440578">
    <property type="component" value="Unassembled WGS sequence"/>
</dbReference>
<dbReference type="InterPro" id="IPR009057">
    <property type="entry name" value="Homeodomain-like_sf"/>
</dbReference>
<evidence type="ECO:0000256" key="8">
    <source>
        <dbReference type="SAM" id="MobiDB-lite"/>
    </source>
</evidence>
<feature type="DNA-binding region" description="Homeobox" evidence="5">
    <location>
        <begin position="229"/>
        <end position="288"/>
    </location>
</feature>
<evidence type="ECO:0000256" key="7">
    <source>
        <dbReference type="RuleBase" id="RU361194"/>
    </source>
</evidence>
<keyword evidence="4 5" id="KW-0539">Nucleus</keyword>
<dbReference type="AlphaFoldDB" id="A0A6A4WVJ4"/>
<feature type="region of interest" description="Disordered" evidence="8">
    <location>
        <begin position="287"/>
        <end position="410"/>
    </location>
</feature>
<dbReference type="CDD" id="cd00086">
    <property type="entry name" value="homeodomain"/>
    <property type="match status" value="1"/>
</dbReference>
<dbReference type="PROSITE" id="PS00027">
    <property type="entry name" value="HOMEOBOX_1"/>
    <property type="match status" value="1"/>
</dbReference>
<dbReference type="SMART" id="SM00389">
    <property type="entry name" value="HOX"/>
    <property type="match status" value="1"/>
</dbReference>
<dbReference type="GO" id="GO:0001228">
    <property type="term" value="F:DNA-binding transcription activator activity, RNA polymerase II-specific"/>
    <property type="evidence" value="ECO:0007669"/>
    <property type="project" value="UniProtKB-ARBA"/>
</dbReference>
<dbReference type="SUPFAM" id="SSF47413">
    <property type="entry name" value="lambda repressor-like DNA-binding domains"/>
    <property type="match status" value="1"/>
</dbReference>
<dbReference type="SMART" id="SM00352">
    <property type="entry name" value="POU"/>
    <property type="match status" value="1"/>
</dbReference>
<keyword evidence="2 5" id="KW-0238">DNA-binding</keyword>
<accession>A0A6A4WVJ4</accession>
<dbReference type="InterPro" id="IPR010982">
    <property type="entry name" value="Lambda_DNA-bd_dom_sf"/>
</dbReference>
<evidence type="ECO:0000259" key="9">
    <source>
        <dbReference type="PROSITE" id="PS50071"/>
    </source>
</evidence>
<name>A0A6A4WVJ4_AMPAM</name>
<dbReference type="PRINTS" id="PR00028">
    <property type="entry name" value="POUDOMAIN"/>
</dbReference>
<dbReference type="PANTHER" id="PTHR11636">
    <property type="entry name" value="POU DOMAIN"/>
    <property type="match status" value="1"/>
</dbReference>
<proteinExistence type="inferred from homology"/>
<comment type="subcellular location">
    <subcellularLocation>
        <location evidence="1 5 6">Nucleus</location>
    </subcellularLocation>
</comment>
<feature type="compositionally biased region" description="Polar residues" evidence="8">
    <location>
        <begin position="298"/>
        <end position="313"/>
    </location>
</feature>
<dbReference type="InterPro" id="IPR013847">
    <property type="entry name" value="POU"/>
</dbReference>
<comment type="similarity">
    <text evidence="7">Belongs to the POU transcription factor family.</text>
</comment>
<dbReference type="GO" id="GO:0030154">
    <property type="term" value="P:cell differentiation"/>
    <property type="evidence" value="ECO:0007669"/>
    <property type="project" value="UniProtKB-ARBA"/>
</dbReference>
<comment type="caution">
    <text evidence="11">The sequence shown here is derived from an EMBL/GenBank/DDBJ whole genome shotgun (WGS) entry which is preliminary data.</text>
</comment>
<dbReference type="SUPFAM" id="SSF46689">
    <property type="entry name" value="Homeodomain-like"/>
    <property type="match status" value="1"/>
</dbReference>
<evidence type="ECO:0000256" key="3">
    <source>
        <dbReference type="ARBA" id="ARBA00023155"/>
    </source>
</evidence>
<dbReference type="PROSITE" id="PS51179">
    <property type="entry name" value="POU_3"/>
    <property type="match status" value="1"/>
</dbReference>
<dbReference type="GO" id="GO:0005634">
    <property type="term" value="C:nucleus"/>
    <property type="evidence" value="ECO:0007669"/>
    <property type="project" value="UniProtKB-SubCell"/>
</dbReference>
<keyword evidence="7" id="KW-0804">Transcription</keyword>
<dbReference type="PROSITE" id="PS00035">
    <property type="entry name" value="POU_1"/>
    <property type="match status" value="1"/>
</dbReference>
<sequence>MLNSPGYVMRDGSEMKYMPHPQQSAMPHNPWAFAPQADPGHWATAMHPHVGLHQDVKPQPGEMLHHGRVPQHAAPHAWHPPVSSPYIGSTPNGVGGHLQHPAYAMNGMMPHQLPHLGGRDPHELMGAQGEHSQEIEEDPPSSDDLEVFAKQFKQRRIKLGFTQADVGLALGTLYGNVFSQTTICRFEALQLSFKNMCKLKPLLQKWLEEADSTTGSATSIDKLAAQGRKRKKRTSIEVSVKSLLEQHFLKQPKPAAPEISGLADSLQLEKEVVRVWFCNRRQKEKRMTPPVIGPNYENGDTSSPQSYVSQSELQHMQQQQQQQQQQHPQQQQQQQQQQAPHGSGQQGPPPPHGQPPLGPPHYHHQRRMDSMQGSPPTHLAQSHSPSMLSPPQQQSTASSLPPHSQGLAAH</sequence>
<dbReference type="InterPro" id="IPR050255">
    <property type="entry name" value="POU_domain_TF"/>
</dbReference>
<dbReference type="FunFam" id="1.10.260.40:FF:000001">
    <property type="entry name" value="POU domain protein"/>
    <property type="match status" value="1"/>
</dbReference>
<dbReference type="GO" id="GO:0000978">
    <property type="term" value="F:RNA polymerase II cis-regulatory region sequence-specific DNA binding"/>
    <property type="evidence" value="ECO:0007669"/>
    <property type="project" value="TreeGrafter"/>
</dbReference>